<reference evidence="2 3" key="1">
    <citation type="submission" date="2016-10" db="EMBL/GenBank/DDBJ databases">
        <authorList>
            <person name="de Groot N.N."/>
        </authorList>
    </citation>
    <scope>NUCLEOTIDE SEQUENCE [LARGE SCALE GENOMIC DNA]</scope>
    <source>
        <strain evidence="2 3">DSM 23609</strain>
    </source>
</reference>
<feature type="transmembrane region" description="Helical" evidence="1">
    <location>
        <begin position="44"/>
        <end position="67"/>
    </location>
</feature>
<dbReference type="AlphaFoldDB" id="A0A1I2H9A5"/>
<organism evidence="2 3">
    <name type="scientific">Fontimonas thermophila</name>
    <dbReference type="NCBI Taxonomy" id="1076937"/>
    <lineage>
        <taxon>Bacteria</taxon>
        <taxon>Pseudomonadati</taxon>
        <taxon>Pseudomonadota</taxon>
        <taxon>Gammaproteobacteria</taxon>
        <taxon>Nevskiales</taxon>
        <taxon>Nevskiaceae</taxon>
        <taxon>Fontimonas</taxon>
    </lineage>
</organism>
<keyword evidence="1" id="KW-1133">Transmembrane helix</keyword>
<evidence type="ECO:0000313" key="3">
    <source>
        <dbReference type="Proteomes" id="UP000199771"/>
    </source>
</evidence>
<accession>A0A1I2H9A5</accession>
<protein>
    <submittedName>
        <fullName evidence="2">Uncharacterized protein</fullName>
    </submittedName>
</protein>
<feature type="transmembrane region" description="Helical" evidence="1">
    <location>
        <begin position="176"/>
        <end position="194"/>
    </location>
</feature>
<keyword evidence="1" id="KW-0812">Transmembrane</keyword>
<gene>
    <name evidence="2" type="ORF">SAMN04488120_101191</name>
</gene>
<sequence>MNTRSASFTAFLRHRYHGHVRGWLAIFVGWLWGYYIDQYAHEPLWAVLPAAYVGAFAVLAIGVAGAALLRFPWWFMAPLTFASMALEWALRKVLRRPWRRRLEPHERVLGNPFAWLQGRRLRQQRKQRRARITPAPVVPAMRAAQPVAHMPPPPRPPKWSAEGLGAYIGKVFEGHWWFWTYSAPLWITLWLWLIEDQRFIVALMLAVLLWFLGTVALLIPLAAAILALTSALFVGAGLTPLQRQVAVQHDIVERAARAQAATHPATAPTPTRPAPQRVHWIWPLLLGLWIGHAWGKDD</sequence>
<keyword evidence="3" id="KW-1185">Reference proteome</keyword>
<keyword evidence="1" id="KW-0472">Membrane</keyword>
<dbReference type="Proteomes" id="UP000199771">
    <property type="component" value="Unassembled WGS sequence"/>
</dbReference>
<evidence type="ECO:0000313" key="2">
    <source>
        <dbReference type="EMBL" id="SFF25316.1"/>
    </source>
</evidence>
<feature type="transmembrane region" description="Helical" evidence="1">
    <location>
        <begin position="20"/>
        <end position="37"/>
    </location>
</feature>
<dbReference type="RefSeq" id="WP_091530230.1">
    <property type="nucleotide sequence ID" value="NZ_FOOC01000001.1"/>
</dbReference>
<evidence type="ECO:0000256" key="1">
    <source>
        <dbReference type="SAM" id="Phobius"/>
    </source>
</evidence>
<dbReference type="STRING" id="1076937.SAMN04488120_101191"/>
<proteinExistence type="predicted"/>
<dbReference type="EMBL" id="FOOC01000001">
    <property type="protein sequence ID" value="SFF25316.1"/>
    <property type="molecule type" value="Genomic_DNA"/>
</dbReference>
<feature type="transmembrane region" description="Helical" evidence="1">
    <location>
        <begin position="73"/>
        <end position="90"/>
    </location>
</feature>
<feature type="transmembrane region" description="Helical" evidence="1">
    <location>
        <begin position="200"/>
        <end position="233"/>
    </location>
</feature>
<name>A0A1I2H9A5_9GAMM</name>